<evidence type="ECO:0000256" key="2">
    <source>
        <dbReference type="ARBA" id="ARBA00022801"/>
    </source>
</evidence>
<dbReference type="AlphaFoldDB" id="A0A218ZE29"/>
<feature type="domain" description="Glycoside hydrolase family 5" evidence="7">
    <location>
        <begin position="100"/>
        <end position="342"/>
    </location>
</feature>
<dbReference type="InterPro" id="IPR001547">
    <property type="entry name" value="Glyco_hydro_5"/>
</dbReference>
<organism evidence="8 9">
    <name type="scientific">Diplocarpon coronariae</name>
    <dbReference type="NCBI Taxonomy" id="2795749"/>
    <lineage>
        <taxon>Eukaryota</taxon>
        <taxon>Fungi</taxon>
        <taxon>Dikarya</taxon>
        <taxon>Ascomycota</taxon>
        <taxon>Pezizomycotina</taxon>
        <taxon>Leotiomycetes</taxon>
        <taxon>Helotiales</taxon>
        <taxon>Drepanopezizaceae</taxon>
        <taxon>Diplocarpon</taxon>
    </lineage>
</organism>
<comment type="similarity">
    <text evidence="1 5">Belongs to the glycosyl hydrolase 5 (cellulase A) family.</text>
</comment>
<comment type="caution">
    <text evidence="8">The sequence shown here is derived from an EMBL/GenBank/DDBJ whole genome shotgun (WGS) entry which is preliminary data.</text>
</comment>
<dbReference type="FunCoup" id="A0A218ZE29">
    <property type="interactions" value="44"/>
</dbReference>
<proteinExistence type="inferred from homology"/>
<dbReference type="GO" id="GO:0005576">
    <property type="term" value="C:extracellular region"/>
    <property type="evidence" value="ECO:0007669"/>
    <property type="project" value="TreeGrafter"/>
</dbReference>
<protein>
    <recommendedName>
        <fullName evidence="7">Glycoside hydrolase family 5 domain-containing protein</fullName>
    </recommendedName>
</protein>
<dbReference type="EMBL" id="MZNU01000060">
    <property type="protein sequence ID" value="OWP05793.1"/>
    <property type="molecule type" value="Genomic_DNA"/>
</dbReference>
<evidence type="ECO:0000256" key="6">
    <source>
        <dbReference type="SAM" id="MobiDB-lite"/>
    </source>
</evidence>
<dbReference type="GO" id="GO:0071555">
    <property type="term" value="P:cell wall organization"/>
    <property type="evidence" value="ECO:0007669"/>
    <property type="project" value="UniProtKB-KW"/>
</dbReference>
<keyword evidence="9" id="KW-1185">Reference proteome</keyword>
<sequence>MKKLLNKAKAAFDDFSDSASSGLSQKPTSQPNQPSTIGPPSTQDLLRYRFHWGTNLGSIFVLEKWLSGSMFVSSASGDSELAAVTAAVKELGIDGAREKWEAHWRSAVSEQDFEWLSREARCTSIRLPIGYFTLSPEWCRGTPFEGVGEVYANAWGAVRDIVARARSWGIGVLLDFHFVYGGANGEAHGSGTGRADLWDSRENRDSCKRAIGWIASQLREMDGVVGIQAVNEATHNAARMYEFYEDVIREVARWDENIPIYISDAWDLKTALDWTTSRHPFSGAPRNPVLIDTHRYYTFSDEDRSQNPQQIIGRIGAELSELDGREGSLGDKGEAQIVIGEWSCVLDGQTWGRVGPDEKDGLVTQFGRIQSQKWQQRCGGSFFWTYKMDWMDGGEWGFAEQTKKQNIVPPPYLTLPAQEVRHRIQTAEAQRQQMAHGARQNHDHYWDSTAPGKQFQHQLYSDGWNVGFSDAQRFFGMRSEGALGQRAAGEGGDRIGCLEIWVKKRLLESGHRGEFVWEWEQGFRAGVGAFNQCVGI</sequence>
<accession>A0A218ZE29</accession>
<keyword evidence="3 5" id="KW-0326">Glycosidase</keyword>
<evidence type="ECO:0000313" key="9">
    <source>
        <dbReference type="Proteomes" id="UP000242519"/>
    </source>
</evidence>
<dbReference type="GO" id="GO:0009251">
    <property type="term" value="P:glucan catabolic process"/>
    <property type="evidence" value="ECO:0007669"/>
    <property type="project" value="TreeGrafter"/>
</dbReference>
<evidence type="ECO:0000313" key="8">
    <source>
        <dbReference type="EMBL" id="OWP05793.1"/>
    </source>
</evidence>
<evidence type="ECO:0000256" key="4">
    <source>
        <dbReference type="ARBA" id="ARBA00023316"/>
    </source>
</evidence>
<dbReference type="GO" id="GO:0009986">
    <property type="term" value="C:cell surface"/>
    <property type="evidence" value="ECO:0007669"/>
    <property type="project" value="TreeGrafter"/>
</dbReference>
<dbReference type="PANTHER" id="PTHR31297">
    <property type="entry name" value="GLUCAN ENDO-1,6-BETA-GLUCOSIDASE B"/>
    <property type="match status" value="1"/>
</dbReference>
<dbReference type="STRING" id="503106.A0A218ZE29"/>
<dbReference type="OrthoDB" id="1887033at2759"/>
<dbReference type="Pfam" id="PF00150">
    <property type="entry name" value="Cellulase"/>
    <property type="match status" value="1"/>
</dbReference>
<evidence type="ECO:0000256" key="1">
    <source>
        <dbReference type="ARBA" id="ARBA00005641"/>
    </source>
</evidence>
<dbReference type="InterPro" id="IPR050386">
    <property type="entry name" value="Glycosyl_hydrolase_5"/>
</dbReference>
<dbReference type="FunFam" id="3.20.20.80:FF:000100">
    <property type="entry name" value="Glycoside hydrolase superfamily"/>
    <property type="match status" value="1"/>
</dbReference>
<keyword evidence="2 5" id="KW-0378">Hydrolase</keyword>
<evidence type="ECO:0000259" key="7">
    <source>
        <dbReference type="Pfam" id="PF00150"/>
    </source>
</evidence>
<dbReference type="Gene3D" id="3.20.20.80">
    <property type="entry name" value="Glycosidases"/>
    <property type="match status" value="1"/>
</dbReference>
<dbReference type="SUPFAM" id="SSF51445">
    <property type="entry name" value="(Trans)glycosidases"/>
    <property type="match status" value="1"/>
</dbReference>
<dbReference type="PANTHER" id="PTHR31297:SF43">
    <property type="entry name" value="GLUCAN 1,3-BETA-GLUCOSIDASE 3"/>
    <property type="match status" value="1"/>
</dbReference>
<dbReference type="InterPro" id="IPR017853">
    <property type="entry name" value="GH"/>
</dbReference>
<feature type="region of interest" description="Disordered" evidence="6">
    <location>
        <begin position="15"/>
        <end position="40"/>
    </location>
</feature>
<feature type="compositionally biased region" description="Polar residues" evidence="6">
    <location>
        <begin position="22"/>
        <end position="40"/>
    </location>
</feature>
<reference evidence="8 9" key="1">
    <citation type="submission" date="2017-04" db="EMBL/GenBank/DDBJ databases">
        <title>Draft genome sequence of Marssonina coronaria NL1: causal agent of apple blotch.</title>
        <authorList>
            <person name="Cheng Q."/>
        </authorList>
    </citation>
    <scope>NUCLEOTIDE SEQUENCE [LARGE SCALE GENOMIC DNA]</scope>
    <source>
        <strain evidence="8 9">NL1</strain>
    </source>
</reference>
<evidence type="ECO:0000256" key="5">
    <source>
        <dbReference type="RuleBase" id="RU361153"/>
    </source>
</evidence>
<name>A0A218ZE29_9HELO</name>
<evidence type="ECO:0000256" key="3">
    <source>
        <dbReference type="ARBA" id="ARBA00023295"/>
    </source>
</evidence>
<gene>
    <name evidence="8" type="ORF">B2J93_911</name>
</gene>
<dbReference type="InParanoid" id="A0A218ZE29"/>
<dbReference type="GO" id="GO:0046557">
    <property type="term" value="F:glucan endo-1,6-beta-glucosidase activity"/>
    <property type="evidence" value="ECO:0007669"/>
    <property type="project" value="TreeGrafter"/>
</dbReference>
<keyword evidence="4" id="KW-0961">Cell wall biogenesis/degradation</keyword>
<dbReference type="GO" id="GO:0005737">
    <property type="term" value="C:cytoplasm"/>
    <property type="evidence" value="ECO:0007669"/>
    <property type="project" value="UniProtKB-ARBA"/>
</dbReference>
<dbReference type="Proteomes" id="UP000242519">
    <property type="component" value="Unassembled WGS sequence"/>
</dbReference>